<dbReference type="EMBL" id="JAHRIQ010088703">
    <property type="protein sequence ID" value="MEQ2250137.1"/>
    <property type="molecule type" value="Genomic_DNA"/>
</dbReference>
<sequence>MNLIYDVSCAEVQFWFWFCSSDGFENYEVDRCEFTSTELKDIEFIRSSYYNKLELFRFSSSLGKFVGYTDYGIKQAEYRNSQTSLLEAMKAQKETYCLNNVGNEYRNALSKSGECLC</sequence>
<dbReference type="Proteomes" id="UP001482620">
    <property type="component" value="Unassembled WGS sequence"/>
</dbReference>
<evidence type="ECO:0000313" key="4">
    <source>
        <dbReference type="Proteomes" id="UP001482620"/>
    </source>
</evidence>
<gene>
    <name evidence="3" type="ORF">ILYODFUR_036690</name>
</gene>
<evidence type="ECO:0000259" key="2">
    <source>
        <dbReference type="SMART" id="SM00921"/>
    </source>
</evidence>
<dbReference type="InterPro" id="IPR000353">
    <property type="entry name" value="MHC_II_b_N"/>
</dbReference>
<evidence type="ECO:0000256" key="1">
    <source>
        <dbReference type="ARBA" id="ARBA00023180"/>
    </source>
</evidence>
<keyword evidence="4" id="KW-1185">Reference proteome</keyword>
<dbReference type="Pfam" id="PF00969">
    <property type="entry name" value="MHC_II_beta"/>
    <property type="match status" value="1"/>
</dbReference>
<organism evidence="3 4">
    <name type="scientific">Ilyodon furcidens</name>
    <name type="common">goldbreast splitfin</name>
    <dbReference type="NCBI Taxonomy" id="33524"/>
    <lineage>
        <taxon>Eukaryota</taxon>
        <taxon>Metazoa</taxon>
        <taxon>Chordata</taxon>
        <taxon>Craniata</taxon>
        <taxon>Vertebrata</taxon>
        <taxon>Euteleostomi</taxon>
        <taxon>Actinopterygii</taxon>
        <taxon>Neopterygii</taxon>
        <taxon>Teleostei</taxon>
        <taxon>Neoteleostei</taxon>
        <taxon>Acanthomorphata</taxon>
        <taxon>Ovalentaria</taxon>
        <taxon>Atherinomorphae</taxon>
        <taxon>Cyprinodontiformes</taxon>
        <taxon>Goodeidae</taxon>
        <taxon>Ilyodon</taxon>
    </lineage>
</organism>
<keyword evidence="1" id="KW-0325">Glycoprotein</keyword>
<dbReference type="InterPro" id="IPR011162">
    <property type="entry name" value="MHC_I/II-like_Ag-recog"/>
</dbReference>
<accession>A0ABV0V015</accession>
<dbReference type="SMART" id="SM00921">
    <property type="entry name" value="MHC_II_beta"/>
    <property type="match status" value="1"/>
</dbReference>
<dbReference type="SUPFAM" id="SSF54452">
    <property type="entry name" value="MHC antigen-recognition domain"/>
    <property type="match status" value="1"/>
</dbReference>
<feature type="domain" description="MHC class II beta chain N-terminal" evidence="2">
    <location>
        <begin position="30"/>
        <end position="105"/>
    </location>
</feature>
<dbReference type="Gene3D" id="3.10.320.10">
    <property type="entry name" value="Class II Histocompatibility Antigen, M Beta Chain, Chain B, domain 1"/>
    <property type="match status" value="1"/>
</dbReference>
<dbReference type="InterPro" id="IPR014745">
    <property type="entry name" value="MHC_II_a/b_N"/>
</dbReference>
<evidence type="ECO:0000313" key="3">
    <source>
        <dbReference type="EMBL" id="MEQ2250137.1"/>
    </source>
</evidence>
<protein>
    <recommendedName>
        <fullName evidence="2">MHC class II beta chain N-terminal domain-containing protein</fullName>
    </recommendedName>
</protein>
<proteinExistence type="predicted"/>
<comment type="caution">
    <text evidence="3">The sequence shown here is derived from an EMBL/GenBank/DDBJ whole genome shotgun (WGS) entry which is preliminary data.</text>
</comment>
<reference evidence="3 4" key="1">
    <citation type="submission" date="2021-06" db="EMBL/GenBank/DDBJ databases">
        <authorList>
            <person name="Palmer J.M."/>
        </authorList>
    </citation>
    <scope>NUCLEOTIDE SEQUENCE [LARGE SCALE GENOMIC DNA]</scope>
    <source>
        <strain evidence="4">if_2019</strain>
        <tissue evidence="3">Muscle</tissue>
    </source>
</reference>
<name>A0ABV0V015_9TELE</name>